<keyword evidence="1" id="KW-0812">Transmembrane</keyword>
<name>A0A136PTR6_9ACTN</name>
<dbReference type="EMBL" id="LRQV01000032">
    <property type="protein sequence ID" value="KXK61818.1"/>
    <property type="molecule type" value="Genomic_DNA"/>
</dbReference>
<keyword evidence="1" id="KW-0472">Membrane</keyword>
<keyword evidence="3" id="KW-1185">Reference proteome</keyword>
<dbReference type="Gene3D" id="3.30.2010.10">
    <property type="entry name" value="Metalloproteases ('zincins'), catalytic domain"/>
    <property type="match status" value="1"/>
</dbReference>
<protein>
    <recommendedName>
        <fullName evidence="4">Peptidase M48 domain-containing protein</fullName>
    </recommendedName>
</protein>
<dbReference type="OrthoDB" id="3347818at2"/>
<evidence type="ECO:0000256" key="1">
    <source>
        <dbReference type="SAM" id="Phobius"/>
    </source>
</evidence>
<reference evidence="2 3" key="1">
    <citation type="submission" date="2016-01" db="EMBL/GenBank/DDBJ databases">
        <title>Whole genome sequence and analysis of Micromonospora rosaria DSM 803, which can produce antibacterial substance rosamicin.</title>
        <authorList>
            <person name="Yang H."/>
            <person name="He X."/>
            <person name="Zhu D."/>
        </authorList>
    </citation>
    <scope>NUCLEOTIDE SEQUENCE [LARGE SCALE GENOMIC DNA]</scope>
    <source>
        <strain evidence="2 3">DSM 803</strain>
    </source>
</reference>
<keyword evidence="1" id="KW-1133">Transmembrane helix</keyword>
<dbReference type="AlphaFoldDB" id="A0A136PTR6"/>
<evidence type="ECO:0000313" key="2">
    <source>
        <dbReference type="EMBL" id="KXK61818.1"/>
    </source>
</evidence>
<proteinExistence type="predicted"/>
<organism evidence="2 3">
    <name type="scientific">Micromonospora rosaria</name>
    <dbReference type="NCBI Taxonomy" id="47874"/>
    <lineage>
        <taxon>Bacteria</taxon>
        <taxon>Bacillati</taxon>
        <taxon>Actinomycetota</taxon>
        <taxon>Actinomycetes</taxon>
        <taxon>Micromonosporales</taxon>
        <taxon>Micromonosporaceae</taxon>
        <taxon>Micromonospora</taxon>
    </lineage>
</organism>
<sequence>MVDDDLPGGLGVWRARWLVLRHGGTLGPVVYGAGAVALAPLFLLWLAVLALVDQVTARWGSRDGVPVAPETHPELSALVTEVARHLGTDPPDRVLLSAEPVVEAEVTHGQRYLRIGLPVLACLSRADLRAVLGHRLALLRHRRAGLVVPLVAIWMDAVRDSADETGRKLRRATRLRRELDAFAAQVQRDADAAAATVAGGGGPAARATALAHVVAQTYLDDFLDLLGVPERTLWRRGVGVRDLDDGWRRVVHRGLGESDWDEETAELLATIHPGLAGPVRALGTTPLSVRPSPDPVPVPPLTPRQQRRLVRRLLGIPFPESLRWTTFAEAPHAWWRRRATRDADSVRADVATVLGREPVDDLEVYQVVRTRTREVLAAAFDIPLADLADEQPYDDDDPPGALVFLVEDALLRRGWRLEHPAVRGVLVDPAGDRVDARQVLVAAAGDPSALRHWLTAGPSA</sequence>
<gene>
    <name evidence="2" type="ORF">AWW66_11580</name>
</gene>
<evidence type="ECO:0000313" key="3">
    <source>
        <dbReference type="Proteomes" id="UP000070620"/>
    </source>
</evidence>
<comment type="caution">
    <text evidence="2">The sequence shown here is derived from an EMBL/GenBank/DDBJ whole genome shotgun (WGS) entry which is preliminary data.</text>
</comment>
<dbReference type="RefSeq" id="WP_067364076.1">
    <property type="nucleotide sequence ID" value="NZ_JBIUBN010000005.1"/>
</dbReference>
<dbReference type="Proteomes" id="UP000070620">
    <property type="component" value="Unassembled WGS sequence"/>
</dbReference>
<evidence type="ECO:0008006" key="4">
    <source>
        <dbReference type="Google" id="ProtNLM"/>
    </source>
</evidence>
<feature type="transmembrane region" description="Helical" evidence="1">
    <location>
        <begin position="29"/>
        <end position="52"/>
    </location>
</feature>
<accession>A0A136PTR6</accession>